<sequence length="688" mass="78259">MRETHKQTQMDNFCVPFKKKQNDSHQIVASAEQTEGDTMCADSTTVTEVHALSESRRKTVFSEILSSDEILMSLCYSNGATQMREPASMNAKVKGICLFYKRGKIPSREWSQDRVIYFQFSRDKDLNFRDFWKSIMKCSAKKVCCFSKDMMRALLQHVFVNDSQHSGKSELMNCDIMDPIVGCWLLNPDNPPANFNQALQVFHINQKEADILNCTDVISQDFQHLSIMMGLLHQKLDNSGMWSLYNCVETKLTPLLAIMENRSLTVDTKIFTQFAEILKRKLSILEKRAFEAAGHAFLISSHAQLRQVLFEELKLDKMLPQKTKFAKTNVGHQTSTSEAVLNQLTCVHPLPAIVLEYRQIQKLKSTYVDGMMSSIRNNTLSTHWDQISAATGRLTSYQPNIQAIPKTAVIITEYKENYIVGKNNEDNTIEILAREPFISRDGWTLLAADFQQIELRLLAHLADDATLLGIFEKSDDVDIFLQLTSQWLNKAVSEVTPGEREQTKRVVYSVMYGVGKEKLADYLKISAENAKGIMQSFLVTFPAVNQFTRKCVEFCQQFGYTKTIFHRQRLLPNIRHPSPPLRAQSERQAVNFCVQGSAADLCKSAMLQVEQALSDHPQLKARLLVQIHDELLLEVANEDMTDVQKIVRSVMEDKDTLCGELVKLKVPLKVSLSTGKSWGRMTHVDVEV</sequence>
<protein>
    <recommendedName>
        <fullName evidence="2">DNA-directed DNA polymerase family A palm domain-containing protein</fullName>
    </recommendedName>
</protein>
<feature type="domain" description="DNA-directed DNA polymerase family A palm" evidence="2">
    <location>
        <begin position="430"/>
        <end position="639"/>
    </location>
</feature>
<dbReference type="EMBL" id="VSWD01000008">
    <property type="protein sequence ID" value="KAK3096165.1"/>
    <property type="molecule type" value="Genomic_DNA"/>
</dbReference>
<comment type="caution">
    <text evidence="3">The sequence shown here is derived from an EMBL/GenBank/DDBJ whole genome shotgun (WGS) entry which is preliminary data.</text>
</comment>
<proteinExistence type="predicted"/>
<dbReference type="AlphaFoldDB" id="A0AA89BU96"/>
<dbReference type="GO" id="GO:0003677">
    <property type="term" value="F:DNA binding"/>
    <property type="evidence" value="ECO:0007669"/>
    <property type="project" value="InterPro"/>
</dbReference>
<reference evidence="3" key="1">
    <citation type="submission" date="2019-08" db="EMBL/GenBank/DDBJ databases">
        <title>The improved chromosome-level genome for the pearl oyster Pinctada fucata martensii using PacBio sequencing and Hi-C.</title>
        <authorList>
            <person name="Zheng Z."/>
        </authorList>
    </citation>
    <scope>NUCLEOTIDE SEQUENCE</scope>
    <source>
        <strain evidence="3">ZZ-2019</strain>
        <tissue evidence="3">Adductor muscle</tissue>
    </source>
</reference>
<dbReference type="CDD" id="cd08638">
    <property type="entry name" value="DNA_pol_A_theta"/>
    <property type="match status" value="1"/>
</dbReference>
<dbReference type="InterPro" id="IPR001098">
    <property type="entry name" value="DNA-dir_DNA_pol_A_palm_dom"/>
</dbReference>
<dbReference type="InterPro" id="IPR043502">
    <property type="entry name" value="DNA/RNA_pol_sf"/>
</dbReference>
<evidence type="ECO:0000259" key="2">
    <source>
        <dbReference type="SMART" id="SM00482"/>
    </source>
</evidence>
<dbReference type="SUPFAM" id="SSF56672">
    <property type="entry name" value="DNA/RNA polymerases"/>
    <property type="match status" value="1"/>
</dbReference>
<dbReference type="SMART" id="SM00482">
    <property type="entry name" value="POLAc"/>
    <property type="match status" value="1"/>
</dbReference>
<dbReference type="Gene3D" id="3.30.70.370">
    <property type="match status" value="1"/>
</dbReference>
<dbReference type="PANTHER" id="PTHR10133:SF27">
    <property type="entry name" value="DNA POLYMERASE NU"/>
    <property type="match status" value="1"/>
</dbReference>
<name>A0AA89BU96_PINIB</name>
<dbReference type="Gene3D" id="1.20.1060.10">
    <property type="entry name" value="Taq DNA Polymerase, Chain T, domain 4"/>
    <property type="match status" value="1"/>
</dbReference>
<gene>
    <name evidence="3" type="ORF">FSP39_023920</name>
</gene>
<dbReference type="GO" id="GO:0006302">
    <property type="term" value="P:double-strand break repair"/>
    <property type="evidence" value="ECO:0007669"/>
    <property type="project" value="TreeGrafter"/>
</dbReference>
<evidence type="ECO:0000313" key="3">
    <source>
        <dbReference type="EMBL" id="KAK3096165.1"/>
    </source>
</evidence>
<keyword evidence="1" id="KW-0235">DNA replication</keyword>
<dbReference type="PANTHER" id="PTHR10133">
    <property type="entry name" value="DNA POLYMERASE I"/>
    <property type="match status" value="1"/>
</dbReference>
<dbReference type="Pfam" id="PF00476">
    <property type="entry name" value="DNA_pol_A"/>
    <property type="match status" value="1"/>
</dbReference>
<dbReference type="GO" id="GO:0006261">
    <property type="term" value="P:DNA-templated DNA replication"/>
    <property type="evidence" value="ECO:0007669"/>
    <property type="project" value="InterPro"/>
</dbReference>
<dbReference type="PRINTS" id="PR00868">
    <property type="entry name" value="DNAPOLI"/>
</dbReference>
<dbReference type="Gene3D" id="3.30.420.10">
    <property type="entry name" value="Ribonuclease H-like superfamily/Ribonuclease H"/>
    <property type="match status" value="1"/>
</dbReference>
<dbReference type="FunFam" id="1.10.150.20:FF:000002">
    <property type="entry name" value="DNA polymerase I"/>
    <property type="match status" value="1"/>
</dbReference>
<dbReference type="InterPro" id="IPR036397">
    <property type="entry name" value="RNaseH_sf"/>
</dbReference>
<evidence type="ECO:0000313" key="4">
    <source>
        <dbReference type="Proteomes" id="UP001186944"/>
    </source>
</evidence>
<dbReference type="Gene3D" id="1.10.150.20">
    <property type="entry name" value="5' to 3' exonuclease, C-terminal subdomain"/>
    <property type="match status" value="1"/>
</dbReference>
<dbReference type="Proteomes" id="UP001186944">
    <property type="component" value="Unassembled WGS sequence"/>
</dbReference>
<accession>A0AA89BU96</accession>
<keyword evidence="4" id="KW-1185">Reference proteome</keyword>
<organism evidence="3 4">
    <name type="scientific">Pinctada imbricata</name>
    <name type="common">Atlantic pearl-oyster</name>
    <name type="synonym">Pinctada martensii</name>
    <dbReference type="NCBI Taxonomy" id="66713"/>
    <lineage>
        <taxon>Eukaryota</taxon>
        <taxon>Metazoa</taxon>
        <taxon>Spiralia</taxon>
        <taxon>Lophotrochozoa</taxon>
        <taxon>Mollusca</taxon>
        <taxon>Bivalvia</taxon>
        <taxon>Autobranchia</taxon>
        <taxon>Pteriomorphia</taxon>
        <taxon>Pterioida</taxon>
        <taxon>Pterioidea</taxon>
        <taxon>Pteriidae</taxon>
        <taxon>Pinctada</taxon>
    </lineage>
</organism>
<dbReference type="InterPro" id="IPR002298">
    <property type="entry name" value="DNA_polymerase_A"/>
</dbReference>
<dbReference type="GO" id="GO:0003887">
    <property type="term" value="F:DNA-directed DNA polymerase activity"/>
    <property type="evidence" value="ECO:0007669"/>
    <property type="project" value="InterPro"/>
</dbReference>
<evidence type="ECO:0000256" key="1">
    <source>
        <dbReference type="ARBA" id="ARBA00022705"/>
    </source>
</evidence>